<accession>A0ABX1SH22</accession>
<dbReference type="EMBL" id="JAAXLA010000066">
    <property type="protein sequence ID" value="NMI00866.1"/>
    <property type="molecule type" value="Genomic_DNA"/>
</dbReference>
<reference evidence="1 2" key="1">
    <citation type="submission" date="2020-04" db="EMBL/GenBank/DDBJ databases">
        <authorList>
            <person name="Klaysubun C."/>
            <person name="Duangmal K."/>
            <person name="Lipun K."/>
        </authorList>
    </citation>
    <scope>NUCLEOTIDE SEQUENCE [LARGE SCALE GENOMIC DNA]</scope>
    <source>
        <strain evidence="1 2">K10HN5</strain>
    </source>
</reference>
<evidence type="ECO:0000313" key="2">
    <source>
        <dbReference type="Proteomes" id="UP000820669"/>
    </source>
</evidence>
<protein>
    <recommendedName>
        <fullName evidence="3">DUF58 domain-containing protein</fullName>
    </recommendedName>
</protein>
<comment type="caution">
    <text evidence="1">The sequence shown here is derived from an EMBL/GenBank/DDBJ whole genome shotgun (WGS) entry which is preliminary data.</text>
</comment>
<evidence type="ECO:0008006" key="3">
    <source>
        <dbReference type="Google" id="ProtNLM"/>
    </source>
</evidence>
<evidence type="ECO:0000313" key="1">
    <source>
        <dbReference type="EMBL" id="NMI00866.1"/>
    </source>
</evidence>
<proteinExistence type="predicted"/>
<gene>
    <name evidence="1" type="ORF">HF526_26700</name>
</gene>
<dbReference type="Proteomes" id="UP000820669">
    <property type="component" value="Unassembled WGS sequence"/>
</dbReference>
<organism evidence="1 2">
    <name type="scientific">Pseudonocardia acidicola</name>
    <dbReference type="NCBI Taxonomy" id="2724939"/>
    <lineage>
        <taxon>Bacteria</taxon>
        <taxon>Bacillati</taxon>
        <taxon>Actinomycetota</taxon>
        <taxon>Actinomycetes</taxon>
        <taxon>Pseudonocardiales</taxon>
        <taxon>Pseudonocardiaceae</taxon>
        <taxon>Pseudonocardia</taxon>
    </lineage>
</organism>
<dbReference type="RefSeq" id="WP_169384327.1">
    <property type="nucleotide sequence ID" value="NZ_JAAXLA010000066.1"/>
</dbReference>
<sequence>MPSTTSAMPTAAFVLALISLVVAVAALTWNVVQFLLTGSRPRVLLLVGAITGNGTGLVTWPPSKGGASNIRHLAEQGMKPTPALAVKVVNHGRAPLRVERWSVKEEPSGIKYTPLAGGFVGPELPHDLPAGANAIFALDMEVVQRGAYASAATFGTKNASVVVQVELGTGKMLTAKGRLPVGLPAATS</sequence>
<name>A0ABX1SH22_9PSEU</name>
<keyword evidence="2" id="KW-1185">Reference proteome</keyword>